<proteinExistence type="predicted"/>
<name>A0A915DFF1_9BILA</name>
<dbReference type="AlphaFoldDB" id="A0A915DFF1"/>
<dbReference type="WBParaSite" id="jg18878">
    <property type="protein sequence ID" value="jg18878"/>
    <property type="gene ID" value="jg18878"/>
</dbReference>
<accession>A0A915DFF1</accession>
<keyword evidence="1" id="KW-1185">Reference proteome</keyword>
<dbReference type="Proteomes" id="UP000887574">
    <property type="component" value="Unplaced"/>
</dbReference>
<evidence type="ECO:0000313" key="1">
    <source>
        <dbReference type="Proteomes" id="UP000887574"/>
    </source>
</evidence>
<reference evidence="2" key="1">
    <citation type="submission" date="2022-11" db="UniProtKB">
        <authorList>
            <consortium name="WormBaseParasite"/>
        </authorList>
    </citation>
    <scope>IDENTIFICATION</scope>
</reference>
<organism evidence="1 2">
    <name type="scientific">Ditylenchus dipsaci</name>
    <dbReference type="NCBI Taxonomy" id="166011"/>
    <lineage>
        <taxon>Eukaryota</taxon>
        <taxon>Metazoa</taxon>
        <taxon>Ecdysozoa</taxon>
        <taxon>Nematoda</taxon>
        <taxon>Chromadorea</taxon>
        <taxon>Rhabditida</taxon>
        <taxon>Tylenchina</taxon>
        <taxon>Tylenchomorpha</taxon>
        <taxon>Sphaerularioidea</taxon>
        <taxon>Anguinidae</taxon>
        <taxon>Anguininae</taxon>
        <taxon>Ditylenchus</taxon>
    </lineage>
</organism>
<evidence type="ECO:0000313" key="2">
    <source>
        <dbReference type="WBParaSite" id="jg18878"/>
    </source>
</evidence>
<protein>
    <submittedName>
        <fullName evidence="2">Uncharacterized protein</fullName>
    </submittedName>
</protein>
<sequence>MRTEMCEQQKFVHTIHGPKILSNLNQVSILCLHSQRIRTTNERDAAPLSHLIDFLRHQSVSTKKFIICRNSSISLNNWLMLFPKRIF</sequence>